<evidence type="ECO:0000313" key="2">
    <source>
        <dbReference type="EMBL" id="GFP93663.1"/>
    </source>
</evidence>
<protein>
    <submittedName>
        <fullName evidence="2">Uncharacterized protein</fullName>
    </submittedName>
</protein>
<keyword evidence="3" id="KW-1185">Reference proteome</keyword>
<organism evidence="2 3">
    <name type="scientific">Phtheirospermum japonicum</name>
    <dbReference type="NCBI Taxonomy" id="374723"/>
    <lineage>
        <taxon>Eukaryota</taxon>
        <taxon>Viridiplantae</taxon>
        <taxon>Streptophyta</taxon>
        <taxon>Embryophyta</taxon>
        <taxon>Tracheophyta</taxon>
        <taxon>Spermatophyta</taxon>
        <taxon>Magnoliopsida</taxon>
        <taxon>eudicotyledons</taxon>
        <taxon>Gunneridae</taxon>
        <taxon>Pentapetalae</taxon>
        <taxon>asterids</taxon>
        <taxon>lamiids</taxon>
        <taxon>Lamiales</taxon>
        <taxon>Orobanchaceae</taxon>
        <taxon>Orobanchaceae incertae sedis</taxon>
        <taxon>Phtheirospermum</taxon>
    </lineage>
</organism>
<name>A0A830CCB2_9LAMI</name>
<dbReference type="Proteomes" id="UP000653305">
    <property type="component" value="Unassembled WGS sequence"/>
</dbReference>
<comment type="caution">
    <text evidence="2">The sequence shown here is derived from an EMBL/GenBank/DDBJ whole genome shotgun (WGS) entry which is preliminary data.</text>
</comment>
<sequence>MFPNNPFAEQLRLKDEKLEREITQLKHGNKNLKATLSDSETEFHSLKEQILHLSPPNPHKLNFNTHNTVRSKVKVVKREPGLAIQEMKIKAEDNNSNNNKFNKTNSAHELKSLHKETKREGVEKSTWKMDVHAIGVMYKVKRLKQQLMLLERMKGENNNGITGYYGLMSVLNKQVDRYQSLQVKIDDFCMRMHTITRQEDKTKRLEQFLEQTFQLQRYIVATGQKLMQVQAKITASDFLEDTQHIEQPTSFFDINRLADSLKALFQEVQRGIEVRISRIIGDLEATLTCDGFYIR</sequence>
<accession>A0A830CCB2</accession>
<dbReference type="PANTHER" id="PTHR47747:SF2">
    <property type="entry name" value="RIBONUCLEASE P PROTEIN SUBUNIT P38-LIKE PROTEIN"/>
    <property type="match status" value="1"/>
</dbReference>
<dbReference type="PANTHER" id="PTHR47747">
    <property type="entry name" value="RIBONUCLEASE P PROTEIN SUBUNIT P38-LIKE PROTEIN"/>
    <property type="match status" value="1"/>
</dbReference>
<feature type="coiled-coil region" evidence="1">
    <location>
        <begin position="8"/>
        <end position="49"/>
    </location>
</feature>
<dbReference type="EMBL" id="BMAC01000321">
    <property type="protein sequence ID" value="GFP93663.1"/>
    <property type="molecule type" value="Genomic_DNA"/>
</dbReference>
<proteinExistence type="predicted"/>
<keyword evidence="1" id="KW-0175">Coiled coil</keyword>
<evidence type="ECO:0000313" key="3">
    <source>
        <dbReference type="Proteomes" id="UP000653305"/>
    </source>
</evidence>
<gene>
    <name evidence="2" type="ORF">PHJA_001510700</name>
</gene>
<dbReference type="AlphaFoldDB" id="A0A830CCB2"/>
<reference evidence="2" key="1">
    <citation type="submission" date="2020-07" db="EMBL/GenBank/DDBJ databases">
        <title>Ethylene signaling mediates host invasion by parasitic plants.</title>
        <authorList>
            <person name="Yoshida S."/>
        </authorList>
    </citation>
    <scope>NUCLEOTIDE SEQUENCE</scope>
    <source>
        <strain evidence="2">Okayama</strain>
    </source>
</reference>
<dbReference type="OrthoDB" id="1735671at2759"/>
<evidence type="ECO:0000256" key="1">
    <source>
        <dbReference type="SAM" id="Coils"/>
    </source>
</evidence>